<keyword evidence="2" id="KW-1185">Reference proteome</keyword>
<dbReference type="AlphaFoldDB" id="A0A225M1L1"/>
<name>A0A225M1L1_9BURK</name>
<reference evidence="2" key="1">
    <citation type="submission" date="2017-06" db="EMBL/GenBank/DDBJ databases">
        <title>Herbaspirillum phytohormonus sp. nov., isolated from the root nodule of Robinia pseudoacacia in lead-zinc mine.</title>
        <authorList>
            <person name="Fan M."/>
            <person name="Lin Y."/>
        </authorList>
    </citation>
    <scope>NUCLEOTIDE SEQUENCE [LARGE SCALE GENOMIC DNA]</scope>
    <source>
        <strain evidence="2">SC-089</strain>
    </source>
</reference>
<evidence type="ECO:0000313" key="1">
    <source>
        <dbReference type="EMBL" id="OWT55245.1"/>
    </source>
</evidence>
<dbReference type="SUPFAM" id="SSF56235">
    <property type="entry name" value="N-terminal nucleophile aminohydrolases (Ntn hydrolases)"/>
    <property type="match status" value="1"/>
</dbReference>
<comment type="caution">
    <text evidence="1">The sequence shown here is derived from an EMBL/GenBank/DDBJ whole genome shotgun (WGS) entry which is preliminary data.</text>
</comment>
<dbReference type="RefSeq" id="WP_088605432.1">
    <property type="nucleotide sequence ID" value="NZ_NJIH01000013.1"/>
</dbReference>
<proteinExistence type="predicted"/>
<protein>
    <recommendedName>
        <fullName evidence="3">Glutamine amidotransferase type-2 domain-containing protein</fullName>
    </recommendedName>
</protein>
<evidence type="ECO:0000313" key="2">
    <source>
        <dbReference type="Proteomes" id="UP000214603"/>
    </source>
</evidence>
<sequence>MCLLITGTSKQIRDTLLKTEGLAEDIYSHNSDGVGAMYATARHHLKTPKVVPSTVKQFIAFIKRLPNDDRPLALHARYKTHGHIDLENCHPYIVLPGRLAMMHNGVLSHGNSADSTKSDTWHYIQDYLHPMLDAYPHIVSNVGWQALVESDIGSSNKFAFMTDHGELVVLNKQAGIEHDGLWFSNTYAWKPSLLIPGYAKPTRYWGGQNTGYGWAGHDRDFDDYDGTRYSNAWWNNRQQNKVVTLGKPAETHTGPQSSVATPLLENLGSPSNEATTYEDAAGYEEDIWQAVNDADADTMADLIAERPNFTLSTLVKGGSFVCSVNPDTDLGGRDAAIVKLLIAKDYGALARMSMVSDASTQKIAEIICWYGDWTDTPSADDADDTAPELPFEVVTAAHAA</sequence>
<dbReference type="OrthoDB" id="9149487at2"/>
<dbReference type="InterPro" id="IPR029055">
    <property type="entry name" value="Ntn_hydrolases_N"/>
</dbReference>
<accession>A0A225M1L1</accession>
<dbReference type="Proteomes" id="UP000214603">
    <property type="component" value="Unassembled WGS sequence"/>
</dbReference>
<dbReference type="EMBL" id="NJIH01000013">
    <property type="protein sequence ID" value="OWT55245.1"/>
    <property type="molecule type" value="Genomic_DNA"/>
</dbReference>
<organism evidence="1 2">
    <name type="scientific">Candidimonas nitroreducens</name>
    <dbReference type="NCBI Taxonomy" id="683354"/>
    <lineage>
        <taxon>Bacteria</taxon>
        <taxon>Pseudomonadati</taxon>
        <taxon>Pseudomonadota</taxon>
        <taxon>Betaproteobacteria</taxon>
        <taxon>Burkholderiales</taxon>
        <taxon>Alcaligenaceae</taxon>
        <taxon>Candidimonas</taxon>
    </lineage>
</organism>
<gene>
    <name evidence="1" type="ORF">CEY11_21280</name>
</gene>
<evidence type="ECO:0008006" key="3">
    <source>
        <dbReference type="Google" id="ProtNLM"/>
    </source>
</evidence>
<dbReference type="Gene3D" id="3.60.20.10">
    <property type="entry name" value="Glutamine Phosphoribosylpyrophosphate, subunit 1, domain 1"/>
    <property type="match status" value="1"/>
</dbReference>